<organism evidence="7 8">
    <name type="scientific">Mycolicibacterium conceptionense</name>
    <dbReference type="NCBI Taxonomy" id="451644"/>
    <lineage>
        <taxon>Bacteria</taxon>
        <taxon>Bacillati</taxon>
        <taxon>Actinomycetota</taxon>
        <taxon>Actinomycetes</taxon>
        <taxon>Mycobacteriales</taxon>
        <taxon>Mycobacteriaceae</taxon>
        <taxon>Mycolicibacterium</taxon>
    </lineage>
</organism>
<sequence length="154" mass="16701">MLAGMSLGTDLKRFSRGTMPRIALVTVILLPLLYGAMYLWAFWNPFGEVDKVPVALVNEDRGTVAEGQQIKAGDEVSDALVDSGQLQLHRVSAQEAAYGVASGKYYFSITLPEDFSTSISSPSGGSPHQADIRFTFNDANNYLARSSARTPPVR</sequence>
<dbReference type="GO" id="GO:0016020">
    <property type="term" value="C:membrane"/>
    <property type="evidence" value="ECO:0007669"/>
    <property type="project" value="UniProtKB-SubCell"/>
</dbReference>
<protein>
    <submittedName>
        <fullName evidence="7">Membrane protein</fullName>
    </submittedName>
</protein>
<dbReference type="InterPro" id="IPR013525">
    <property type="entry name" value="ABC2_TM"/>
</dbReference>
<comment type="subcellular location">
    <subcellularLocation>
        <location evidence="1">Membrane</location>
        <topology evidence="1">Multi-pass membrane protein</topology>
    </subcellularLocation>
</comment>
<name>A0A0U1DHY6_9MYCO</name>
<gene>
    <name evidence="7" type="ORF">BN970_03644</name>
</gene>
<evidence type="ECO:0000256" key="3">
    <source>
        <dbReference type="ARBA" id="ARBA00022989"/>
    </source>
</evidence>
<keyword evidence="4 5" id="KW-0472">Membrane</keyword>
<evidence type="ECO:0000256" key="5">
    <source>
        <dbReference type="SAM" id="Phobius"/>
    </source>
</evidence>
<dbReference type="PANTHER" id="PTHR43077:SF10">
    <property type="entry name" value="TRANSPORT PERMEASE PROTEIN"/>
    <property type="match status" value="1"/>
</dbReference>
<evidence type="ECO:0000256" key="4">
    <source>
        <dbReference type="ARBA" id="ARBA00023136"/>
    </source>
</evidence>
<dbReference type="InterPro" id="IPR051328">
    <property type="entry name" value="T7SS_ABC-Transporter"/>
</dbReference>
<evidence type="ECO:0000259" key="6">
    <source>
        <dbReference type="Pfam" id="PF12698"/>
    </source>
</evidence>
<dbReference type="GO" id="GO:0140359">
    <property type="term" value="F:ABC-type transporter activity"/>
    <property type="evidence" value="ECO:0007669"/>
    <property type="project" value="InterPro"/>
</dbReference>
<reference evidence="7 8" key="1">
    <citation type="submission" date="2015-03" db="EMBL/GenBank/DDBJ databases">
        <authorList>
            <person name="Murphy D."/>
        </authorList>
    </citation>
    <scope>NUCLEOTIDE SEQUENCE [LARGE SCALE GENOMIC DNA]</scope>
    <source>
        <strain evidence="7 8">D16</strain>
    </source>
</reference>
<evidence type="ECO:0000313" key="8">
    <source>
        <dbReference type="Proteomes" id="UP000182227"/>
    </source>
</evidence>
<proteinExistence type="predicted"/>
<dbReference type="Gene3D" id="3.40.1710.10">
    <property type="entry name" value="abc type-2 transporter like domain"/>
    <property type="match status" value="1"/>
</dbReference>
<feature type="domain" description="ABC-2 type transporter transmembrane" evidence="6">
    <location>
        <begin position="24"/>
        <end position="140"/>
    </location>
</feature>
<feature type="transmembrane region" description="Helical" evidence="5">
    <location>
        <begin position="21"/>
        <end position="43"/>
    </location>
</feature>
<evidence type="ECO:0000256" key="1">
    <source>
        <dbReference type="ARBA" id="ARBA00004141"/>
    </source>
</evidence>
<evidence type="ECO:0000256" key="2">
    <source>
        <dbReference type="ARBA" id="ARBA00022692"/>
    </source>
</evidence>
<accession>A0A0U1DHY6</accession>
<dbReference type="Proteomes" id="UP000182227">
    <property type="component" value="Unassembled WGS sequence"/>
</dbReference>
<dbReference type="PANTHER" id="PTHR43077">
    <property type="entry name" value="TRANSPORT PERMEASE YVFS-RELATED"/>
    <property type="match status" value="1"/>
</dbReference>
<dbReference type="EMBL" id="CTEF01000002">
    <property type="protein sequence ID" value="CQD16941.1"/>
    <property type="molecule type" value="Genomic_DNA"/>
</dbReference>
<keyword evidence="2 5" id="KW-0812">Transmembrane</keyword>
<dbReference type="NCBIfam" id="TIGR03061">
    <property type="entry name" value="pip_yhgE_Nterm"/>
    <property type="match status" value="1"/>
</dbReference>
<dbReference type="AlphaFoldDB" id="A0A0U1DHY6"/>
<dbReference type="Pfam" id="PF12698">
    <property type="entry name" value="ABC2_membrane_3"/>
    <property type="match status" value="1"/>
</dbReference>
<keyword evidence="3 5" id="KW-1133">Transmembrane helix</keyword>
<evidence type="ECO:0000313" key="7">
    <source>
        <dbReference type="EMBL" id="CQD16941.1"/>
    </source>
</evidence>
<dbReference type="InterPro" id="IPR017500">
    <property type="entry name" value="Phage_infect_YhgE_N"/>
</dbReference>